<name>A0A2M4DNF7_ANODA</name>
<dbReference type="PROSITE" id="PS51257">
    <property type="entry name" value="PROKAR_LIPOPROTEIN"/>
    <property type="match status" value="1"/>
</dbReference>
<evidence type="ECO:0000256" key="1">
    <source>
        <dbReference type="SAM" id="MobiDB-lite"/>
    </source>
</evidence>
<evidence type="ECO:0000256" key="2">
    <source>
        <dbReference type="SAM" id="SignalP"/>
    </source>
</evidence>
<dbReference type="AlphaFoldDB" id="A0A2M4DNF7"/>
<proteinExistence type="predicted"/>
<feature type="region of interest" description="Disordered" evidence="1">
    <location>
        <begin position="55"/>
        <end position="76"/>
    </location>
</feature>
<sequence length="76" mass="8405">MCRYLVCVKQFPSSSLIIAFVILACMSNELEPSITPEQYSWKYPQFHSINSLINPHHKPQSGESGAADGCRGMTAS</sequence>
<keyword evidence="2" id="KW-0732">Signal</keyword>
<evidence type="ECO:0000313" key="3">
    <source>
        <dbReference type="EMBL" id="MBW79061.1"/>
    </source>
</evidence>
<feature type="chain" id="PRO_5014597863" evidence="2">
    <location>
        <begin position="28"/>
        <end position="76"/>
    </location>
</feature>
<feature type="signal peptide" evidence="2">
    <location>
        <begin position="1"/>
        <end position="27"/>
    </location>
</feature>
<organism evidence="3">
    <name type="scientific">Anopheles darlingi</name>
    <name type="common">Mosquito</name>
    <dbReference type="NCBI Taxonomy" id="43151"/>
    <lineage>
        <taxon>Eukaryota</taxon>
        <taxon>Metazoa</taxon>
        <taxon>Ecdysozoa</taxon>
        <taxon>Arthropoda</taxon>
        <taxon>Hexapoda</taxon>
        <taxon>Insecta</taxon>
        <taxon>Pterygota</taxon>
        <taxon>Neoptera</taxon>
        <taxon>Endopterygota</taxon>
        <taxon>Diptera</taxon>
        <taxon>Nematocera</taxon>
        <taxon>Culicoidea</taxon>
        <taxon>Culicidae</taxon>
        <taxon>Anophelinae</taxon>
        <taxon>Anopheles</taxon>
    </lineage>
</organism>
<reference evidence="3" key="1">
    <citation type="submission" date="2018-01" db="EMBL/GenBank/DDBJ databases">
        <title>An insight into the sialome of Amazonian anophelines.</title>
        <authorList>
            <person name="Ribeiro J.M."/>
            <person name="Scarpassa V."/>
            <person name="Calvo E."/>
        </authorList>
    </citation>
    <scope>NUCLEOTIDE SEQUENCE</scope>
</reference>
<accession>A0A2M4DNF7</accession>
<dbReference type="EMBL" id="GGFL01014883">
    <property type="protein sequence ID" value="MBW79061.1"/>
    <property type="molecule type" value="Transcribed_RNA"/>
</dbReference>
<protein>
    <submittedName>
        <fullName evidence="3">Putative secreted protein</fullName>
    </submittedName>
</protein>